<evidence type="ECO:0000313" key="5">
    <source>
        <dbReference type="Proteomes" id="UP000220840"/>
    </source>
</evidence>
<dbReference type="Pfam" id="PF08797">
    <property type="entry name" value="HIRAN"/>
    <property type="match status" value="1"/>
</dbReference>
<dbReference type="OrthoDB" id="1650885at2"/>
<dbReference type="GO" id="GO:0003677">
    <property type="term" value="F:DNA binding"/>
    <property type="evidence" value="ECO:0007669"/>
    <property type="project" value="UniProtKB-KW"/>
</dbReference>
<reference evidence="4 5" key="1">
    <citation type="submission" date="2017-10" db="EMBL/GenBank/DDBJ databases">
        <title>Effective Description of Clostridium neonatale sp. nov. linked to necrotizing enterocolitis in neonates and a clarification of species assignable to the genus Clostridium (Prazmowski 1880) emend. Lawson and Rainey 2016.</title>
        <authorList>
            <person name="Bernard K."/>
            <person name="Burdz T."/>
            <person name="Wiebe D."/>
            <person name="Balcewich B."/>
            <person name="Alfa M."/>
            <person name="Bernier A.-M."/>
        </authorList>
    </citation>
    <scope>NUCLEOTIDE SEQUENCE [LARGE SCALE GENOMIC DNA]</scope>
    <source>
        <strain evidence="4 5">LCDC99A005</strain>
    </source>
</reference>
<name>A0A2A7MGG6_9CLOT</name>
<organism evidence="4 5">
    <name type="scientific">Clostridium neonatale</name>
    <dbReference type="NCBI Taxonomy" id="137838"/>
    <lineage>
        <taxon>Bacteria</taxon>
        <taxon>Bacillati</taxon>
        <taxon>Bacillota</taxon>
        <taxon>Clostridia</taxon>
        <taxon>Eubacteriales</taxon>
        <taxon>Clostridiaceae</taxon>
        <taxon>Clostridium</taxon>
    </lineage>
</organism>
<keyword evidence="2" id="KW-0378">Hydrolase</keyword>
<dbReference type="RefSeq" id="WP_058294869.1">
    <property type="nucleotide sequence ID" value="NZ_CAMRXG010000013.1"/>
</dbReference>
<gene>
    <name evidence="4" type="ORF">CQ394_02965</name>
</gene>
<protein>
    <submittedName>
        <fullName evidence="4">DNA-binding protein</fullName>
    </submittedName>
</protein>
<evidence type="ECO:0000256" key="2">
    <source>
        <dbReference type="ARBA" id="ARBA00022801"/>
    </source>
</evidence>
<dbReference type="InterPro" id="IPR014905">
    <property type="entry name" value="HIRAN"/>
</dbReference>
<accession>A0A2A7MGG6</accession>
<dbReference type="SMART" id="SM00910">
    <property type="entry name" value="HIRAN"/>
    <property type="match status" value="1"/>
</dbReference>
<evidence type="ECO:0000259" key="3">
    <source>
        <dbReference type="SMART" id="SM00910"/>
    </source>
</evidence>
<proteinExistence type="predicted"/>
<evidence type="ECO:0000256" key="1">
    <source>
        <dbReference type="ARBA" id="ARBA00022723"/>
    </source>
</evidence>
<dbReference type="GO" id="GO:0008270">
    <property type="term" value="F:zinc ion binding"/>
    <property type="evidence" value="ECO:0007669"/>
    <property type="project" value="InterPro"/>
</dbReference>
<comment type="caution">
    <text evidence="4">The sequence shown here is derived from an EMBL/GenBank/DDBJ whole genome shotgun (WGS) entry which is preliminary data.</text>
</comment>
<keyword evidence="1" id="KW-0479">Metal-binding</keyword>
<dbReference type="Gene3D" id="3.30.70.2330">
    <property type="match status" value="1"/>
</dbReference>
<sequence>MNINKEKYIYDDLKEFYNKNKSQLYTYQDLELSGKNEYEISIKKSYQLKEYEKNRLSNELIEIIINVSKEYKQIKKLINYINANPVILYYDNYIKLLKNYLKYNDELKKNFDKFIINLVTKSSCEEIVKLGIISSCLCSTDNLKEILEVFTIHNEYIFYVIKCLTYLGENDKIFEICKNSYGYGKIFSVMNLSCVNKEMRNWLLEKGSTNNVEISELVEYCLLGGNLLKYFKENEYDKERFENVIMHFTELIYNYDIDEIEDGIDICLNIINFIEDKFGGIYSLYSIVLISDSIENSIFLDSNINDKTIKQRYNNMLSRCKDIYIKKEWHEVIKKEFDNVDIEGSILISCAQKTKYKIKKMEFKRLFNRNYKSPIIYRYAVTYGSPSIKKFLFYEGINKLNIYDLLTGPDNIKLENVLYDKIEQVCFFIIINYLKYEEFTDIYKDINLHALRSPIVETRYEAISNLNIIKELLDENDINFIKELIDDEVVKEIKRSLIVLLPRNKEKIIRYIDITSQLRIKPHVKDIYLNTIQISETNYVDMSEVSNKLFEEELVYLKRESTNVYDENAILVTTNEGYVLGYIPKSDNFILRNLMDNNKYIYGYIKSINDDYTNIRIDLYLSYEDVLEEITDTLTLLSNNYNSYLQ</sequence>
<keyword evidence="5" id="KW-1185">Reference proteome</keyword>
<dbReference type="Proteomes" id="UP000220840">
    <property type="component" value="Unassembled WGS sequence"/>
</dbReference>
<dbReference type="AlphaFoldDB" id="A0A2A7MGG6"/>
<evidence type="ECO:0000313" key="4">
    <source>
        <dbReference type="EMBL" id="PEG30699.1"/>
    </source>
</evidence>
<keyword evidence="4" id="KW-0238">DNA-binding</keyword>
<dbReference type="STRING" id="137838.GCA_001458595_02053"/>
<dbReference type="EMBL" id="PDCJ01000001">
    <property type="protein sequence ID" value="PEG30699.1"/>
    <property type="molecule type" value="Genomic_DNA"/>
</dbReference>
<dbReference type="GO" id="GO:0016818">
    <property type="term" value="F:hydrolase activity, acting on acid anhydrides, in phosphorus-containing anhydrides"/>
    <property type="evidence" value="ECO:0007669"/>
    <property type="project" value="InterPro"/>
</dbReference>
<feature type="domain" description="HIRAN" evidence="3">
    <location>
        <begin position="527"/>
        <end position="625"/>
    </location>
</feature>